<evidence type="ECO:0000313" key="3">
    <source>
        <dbReference type="EMBL" id="KRK97144.1"/>
    </source>
</evidence>
<organism evidence="3 4">
    <name type="scientific">Secundilactobacillus odoratitofui DSM 19909 = JCM 15043</name>
    <dbReference type="NCBI Taxonomy" id="1423776"/>
    <lineage>
        <taxon>Bacteria</taxon>
        <taxon>Bacillati</taxon>
        <taxon>Bacillota</taxon>
        <taxon>Bacilli</taxon>
        <taxon>Lactobacillales</taxon>
        <taxon>Lactobacillaceae</taxon>
        <taxon>Secundilactobacillus</taxon>
    </lineage>
</organism>
<reference evidence="3 4" key="1">
    <citation type="journal article" date="2015" name="Genome Announc.">
        <title>Expanding the biotechnology potential of lactobacilli through comparative genomics of 213 strains and associated genera.</title>
        <authorList>
            <person name="Sun Z."/>
            <person name="Harris H.M."/>
            <person name="McCann A."/>
            <person name="Guo C."/>
            <person name="Argimon S."/>
            <person name="Zhang W."/>
            <person name="Yang X."/>
            <person name="Jeffery I.B."/>
            <person name="Cooney J.C."/>
            <person name="Kagawa T.F."/>
            <person name="Liu W."/>
            <person name="Song Y."/>
            <person name="Salvetti E."/>
            <person name="Wrobel A."/>
            <person name="Rasinkangas P."/>
            <person name="Parkhill J."/>
            <person name="Rea M.C."/>
            <person name="O'Sullivan O."/>
            <person name="Ritari J."/>
            <person name="Douillard F.P."/>
            <person name="Paul Ross R."/>
            <person name="Yang R."/>
            <person name="Briner A.E."/>
            <person name="Felis G.E."/>
            <person name="de Vos W.M."/>
            <person name="Barrangou R."/>
            <person name="Klaenhammer T.R."/>
            <person name="Caufield P.W."/>
            <person name="Cui Y."/>
            <person name="Zhang H."/>
            <person name="O'Toole P.W."/>
        </authorList>
    </citation>
    <scope>NUCLEOTIDE SEQUENCE [LARGE SCALE GENOMIC DNA]</scope>
    <source>
        <strain evidence="3 4">DSM 19909</strain>
    </source>
</reference>
<protein>
    <recommendedName>
        <fullName evidence="2">SCP domain-containing protein</fullName>
    </recommendedName>
</protein>
<dbReference type="InterPro" id="IPR035940">
    <property type="entry name" value="CAP_sf"/>
</dbReference>
<feature type="domain" description="SCP" evidence="2">
    <location>
        <begin position="134"/>
        <end position="203"/>
    </location>
</feature>
<keyword evidence="1" id="KW-0732">Signal</keyword>
<accession>A0A0R1LNR5</accession>
<keyword evidence="4" id="KW-1185">Reference proteome</keyword>
<gene>
    <name evidence="3" type="ORF">FD04_GL002004</name>
</gene>
<proteinExistence type="predicted"/>
<sequence length="269" mass="30231">MFKRLILVAISLSILGVAAISAQSSTVMAKTKAAKVLKTTNIKNVKVHVTSGLLYTNKKLTKVAYHAGNYDKRTFTRTSQITVKKANGKKAVYQYIKSGKVKGWIWRGDVLIGAYQGRKLYWKESIFKSTLISIVNKARSKHHLKPLTYSTKIEKIAKYRADQQDNPNWAIDHMDKNLTKAFKKLNMTDENWENYNELYIQGAEIANSDQGVKQEAQMFYDDEKDEFLDSTISAWGIGSLGIVNYPRTSASETVELYSTPSARAAAAAE</sequence>
<dbReference type="STRING" id="1423776.FD04_GL002004"/>
<name>A0A0R1LNR5_9LACO</name>
<dbReference type="SUPFAM" id="SSF55797">
    <property type="entry name" value="PR-1-like"/>
    <property type="match status" value="1"/>
</dbReference>
<dbReference type="EMBL" id="AZEE01000030">
    <property type="protein sequence ID" value="KRK97144.1"/>
    <property type="molecule type" value="Genomic_DNA"/>
</dbReference>
<dbReference type="AlphaFoldDB" id="A0A0R1LNR5"/>
<feature type="chain" id="PRO_5006407471" description="SCP domain-containing protein" evidence="1">
    <location>
        <begin position="30"/>
        <end position="269"/>
    </location>
</feature>
<dbReference type="InterPro" id="IPR014044">
    <property type="entry name" value="CAP_dom"/>
</dbReference>
<dbReference type="OrthoDB" id="2329850at2"/>
<dbReference type="Proteomes" id="UP000051160">
    <property type="component" value="Unassembled WGS sequence"/>
</dbReference>
<evidence type="ECO:0000256" key="1">
    <source>
        <dbReference type="SAM" id="SignalP"/>
    </source>
</evidence>
<feature type="signal peptide" evidence="1">
    <location>
        <begin position="1"/>
        <end position="29"/>
    </location>
</feature>
<dbReference type="Gene3D" id="3.40.33.10">
    <property type="entry name" value="CAP"/>
    <property type="match status" value="1"/>
</dbReference>
<evidence type="ECO:0000259" key="2">
    <source>
        <dbReference type="Pfam" id="PF00188"/>
    </source>
</evidence>
<evidence type="ECO:0000313" key="4">
    <source>
        <dbReference type="Proteomes" id="UP000051160"/>
    </source>
</evidence>
<dbReference type="RefSeq" id="WP_054700959.1">
    <property type="nucleotide sequence ID" value="NZ_AZEE01000030.1"/>
</dbReference>
<dbReference type="PATRIC" id="fig|1423776.4.peg.2031"/>
<dbReference type="Pfam" id="PF00188">
    <property type="entry name" value="CAP"/>
    <property type="match status" value="1"/>
</dbReference>
<comment type="caution">
    <text evidence="3">The sequence shown here is derived from an EMBL/GenBank/DDBJ whole genome shotgun (WGS) entry which is preliminary data.</text>
</comment>